<dbReference type="Proteomes" id="UP001470230">
    <property type="component" value="Unassembled WGS sequence"/>
</dbReference>
<protein>
    <submittedName>
        <fullName evidence="1">Uncharacterized protein</fullName>
    </submittedName>
</protein>
<comment type="caution">
    <text evidence="1">The sequence shown here is derived from an EMBL/GenBank/DDBJ whole genome shotgun (WGS) entry which is preliminary data.</text>
</comment>
<reference evidence="1 2" key="1">
    <citation type="submission" date="2024-04" db="EMBL/GenBank/DDBJ databases">
        <title>Tritrichomonas musculus Genome.</title>
        <authorList>
            <person name="Alves-Ferreira E."/>
            <person name="Grigg M."/>
            <person name="Lorenzi H."/>
            <person name="Galac M."/>
        </authorList>
    </citation>
    <scope>NUCLEOTIDE SEQUENCE [LARGE SCALE GENOMIC DNA]</scope>
    <source>
        <strain evidence="1 2">EAF2021</strain>
    </source>
</reference>
<dbReference type="EMBL" id="JAPFFF010000002">
    <property type="protein sequence ID" value="KAK8896123.1"/>
    <property type="molecule type" value="Genomic_DNA"/>
</dbReference>
<evidence type="ECO:0000313" key="2">
    <source>
        <dbReference type="Proteomes" id="UP001470230"/>
    </source>
</evidence>
<name>A0ABR2KYC5_9EUKA</name>
<accession>A0ABR2KYC5</accession>
<organism evidence="1 2">
    <name type="scientific">Tritrichomonas musculus</name>
    <dbReference type="NCBI Taxonomy" id="1915356"/>
    <lineage>
        <taxon>Eukaryota</taxon>
        <taxon>Metamonada</taxon>
        <taxon>Parabasalia</taxon>
        <taxon>Tritrichomonadida</taxon>
        <taxon>Tritrichomonadidae</taxon>
        <taxon>Tritrichomonas</taxon>
    </lineage>
</organism>
<keyword evidence="2" id="KW-1185">Reference proteome</keyword>
<gene>
    <name evidence="1" type="ORF">M9Y10_014016</name>
</gene>
<sequence length="317" mass="37084">MPVLNIRIVELMTQEKKSAINYLHFLTHTNDNPNKIIKMKITTNKKGNVQICEKPISLNIGIQKNNFIHMDFKRHRMLISDDLLGRVVLPLDWFPTNHVVREWFPISKKARGVCDTMILLDVHVDSRNVQPFMAPFATLKVVPSWQRPTLCENSEIVVNPPVIYVISPPPNYVSQTNHNPNTPPHYETYQQNQGYPCYPQFVPKAQQPVDYQTYQNANIYQMNLNQQNQHYNHSQSMYQNNESHLQQMAVPETQMNVNNKKSENEPFADSDLMTDQQISVYYPKLQQYPNPYKQKTFNDGYDQIHNPYNAVFDESEK</sequence>
<evidence type="ECO:0000313" key="1">
    <source>
        <dbReference type="EMBL" id="KAK8896123.1"/>
    </source>
</evidence>
<proteinExistence type="predicted"/>